<feature type="region of interest" description="Disordered" evidence="1">
    <location>
        <begin position="79"/>
        <end position="104"/>
    </location>
</feature>
<sequence>MSEGRGSDKGRMKGRESSGGGGSRWRGSGCQGCGSVTVAATSTSVALQRWGAASSSPPWLRVASSSSLLATATTEEAGSTAAMTEVAGSTTANDWGGRIRRPDDCSSMAAATTTTTTAGFLQPPPLYHLATAVWASAGGGHSGLCLRENGMKANAMHETCRDGGATARQA</sequence>
<reference evidence="2" key="2">
    <citation type="submission" date="2018-05" db="EMBL/GenBank/DDBJ databases">
        <title>OpunRS2 (Oryza punctata Reference Sequence Version 2).</title>
        <authorList>
            <person name="Zhang J."/>
            <person name="Kudrna D."/>
            <person name="Lee S."/>
            <person name="Talag J."/>
            <person name="Welchert J."/>
            <person name="Wing R.A."/>
        </authorList>
    </citation>
    <scope>NUCLEOTIDE SEQUENCE [LARGE SCALE GENOMIC DNA]</scope>
</reference>
<proteinExistence type="predicted"/>
<feature type="compositionally biased region" description="Basic and acidic residues" evidence="1">
    <location>
        <begin position="1"/>
        <end position="16"/>
    </location>
</feature>
<feature type="compositionally biased region" description="Gly residues" evidence="1">
    <location>
        <begin position="17"/>
        <end position="29"/>
    </location>
</feature>
<reference evidence="2" key="1">
    <citation type="submission" date="2015-04" db="UniProtKB">
        <authorList>
            <consortium name="EnsemblPlants"/>
        </authorList>
    </citation>
    <scope>IDENTIFICATION</scope>
</reference>
<evidence type="ECO:0000256" key="1">
    <source>
        <dbReference type="SAM" id="MobiDB-lite"/>
    </source>
</evidence>
<organism evidence="2">
    <name type="scientific">Oryza punctata</name>
    <name type="common">Red rice</name>
    <dbReference type="NCBI Taxonomy" id="4537"/>
    <lineage>
        <taxon>Eukaryota</taxon>
        <taxon>Viridiplantae</taxon>
        <taxon>Streptophyta</taxon>
        <taxon>Embryophyta</taxon>
        <taxon>Tracheophyta</taxon>
        <taxon>Spermatophyta</taxon>
        <taxon>Magnoliopsida</taxon>
        <taxon>Liliopsida</taxon>
        <taxon>Poales</taxon>
        <taxon>Poaceae</taxon>
        <taxon>BOP clade</taxon>
        <taxon>Oryzoideae</taxon>
        <taxon>Oryzeae</taxon>
        <taxon>Oryzinae</taxon>
        <taxon>Oryza</taxon>
    </lineage>
</organism>
<dbReference type="HOGENOM" id="CLU_1573184_0_0_1"/>
<evidence type="ECO:0000313" key="2">
    <source>
        <dbReference type="EnsemblPlants" id="OPUNC03G05750.1"/>
    </source>
</evidence>
<accession>A0A0E0K9N6</accession>
<dbReference type="AlphaFoldDB" id="A0A0E0K9N6"/>
<feature type="region of interest" description="Disordered" evidence="1">
    <location>
        <begin position="1"/>
        <end position="29"/>
    </location>
</feature>
<protein>
    <submittedName>
        <fullName evidence="2">Uncharacterized protein</fullName>
    </submittedName>
</protein>
<dbReference type="Gramene" id="OPUNC03G05750.1">
    <property type="protein sequence ID" value="OPUNC03G05750.1"/>
    <property type="gene ID" value="OPUNC03G05750"/>
</dbReference>
<name>A0A0E0K9N6_ORYPU</name>
<dbReference type="Proteomes" id="UP000026962">
    <property type="component" value="Chromosome 3"/>
</dbReference>
<keyword evidence="3" id="KW-1185">Reference proteome</keyword>
<dbReference type="EnsemblPlants" id="OPUNC03G05750.1">
    <property type="protein sequence ID" value="OPUNC03G05750.1"/>
    <property type="gene ID" value="OPUNC03G05750"/>
</dbReference>
<evidence type="ECO:0000313" key="3">
    <source>
        <dbReference type="Proteomes" id="UP000026962"/>
    </source>
</evidence>